<feature type="domain" description="Secretion system C-terminal sorting" evidence="3">
    <location>
        <begin position="813"/>
        <end position="880"/>
    </location>
</feature>
<protein>
    <submittedName>
        <fullName evidence="5">Putative secreted protein (Por secretion system target)</fullName>
    </submittedName>
</protein>
<dbReference type="PANTHER" id="PTHR34599:SF2">
    <property type="entry name" value="TRAF-TYPE DOMAIN-CONTAINING PROTEIN"/>
    <property type="match status" value="1"/>
</dbReference>
<evidence type="ECO:0000259" key="3">
    <source>
        <dbReference type="Pfam" id="PF18962"/>
    </source>
</evidence>
<dbReference type="Proteomes" id="UP000269412">
    <property type="component" value="Unassembled WGS sequence"/>
</dbReference>
<dbReference type="NCBIfam" id="TIGR04183">
    <property type="entry name" value="Por_Secre_tail"/>
    <property type="match status" value="1"/>
</dbReference>
<accession>A0A495EE32</accession>
<name>A0A495EE32_9FLAO</name>
<feature type="signal peptide" evidence="2">
    <location>
        <begin position="1"/>
        <end position="21"/>
    </location>
</feature>
<gene>
    <name evidence="5" type="ORF">CLV91_0990</name>
</gene>
<evidence type="ECO:0000256" key="1">
    <source>
        <dbReference type="ARBA" id="ARBA00022729"/>
    </source>
</evidence>
<dbReference type="EMBL" id="RBIQ01000007">
    <property type="protein sequence ID" value="RKR14909.1"/>
    <property type="molecule type" value="Genomic_DNA"/>
</dbReference>
<dbReference type="CDD" id="cd03398">
    <property type="entry name" value="PAP2_haloperoxidase"/>
    <property type="match status" value="1"/>
</dbReference>
<dbReference type="RefSeq" id="WP_121064530.1">
    <property type="nucleotide sequence ID" value="NZ_RBIQ01000007.1"/>
</dbReference>
<dbReference type="Gene3D" id="1.10.606.10">
    <property type="entry name" value="Vanadium-containing Chloroperoxidase, domain 2"/>
    <property type="match status" value="1"/>
</dbReference>
<comment type="caution">
    <text evidence="5">The sequence shown here is derived from an EMBL/GenBank/DDBJ whole genome shotgun (WGS) entry which is preliminary data.</text>
</comment>
<dbReference type="InterPro" id="IPR036938">
    <property type="entry name" value="PAP2/HPO_sf"/>
</dbReference>
<dbReference type="PANTHER" id="PTHR34599">
    <property type="entry name" value="PEROXIDASE-RELATED"/>
    <property type="match status" value="1"/>
</dbReference>
<dbReference type="OrthoDB" id="9780455at2"/>
<dbReference type="InterPro" id="IPR016119">
    <property type="entry name" value="Br/Cl_peroxidase_C"/>
</dbReference>
<proteinExistence type="predicted"/>
<dbReference type="SUPFAM" id="SSF48317">
    <property type="entry name" value="Acid phosphatase/Vanadium-dependent haloperoxidase"/>
    <property type="match status" value="1"/>
</dbReference>
<sequence length="886" mass="99923">MIKNTFLILVCIIFFSTKSTAQHSVAREWNEVLLEAIRLDYARPTVHARNLFHSSIIMYDAWAVFNETAETVFLGKNYGDYSCSFEGITTSANIENARHEVMSYAMFRLLNHRFKNSPGATTSLENFRNLFLSYNYDENITSLDYAATNSYAALGNYIASEIISFGMQDGSNEENDYRNKFYTYSNDPIVLEQYEETNNVTFPNRWQPLAFDLFIDQSGNPQPTSIPDFLSPEWGEVTPFSLKKEDLEILNNGFESTFYDGFDSYVYNNPGAPVYIQNSNENGIDDPYKWHFSLVAQWSSQLDPNDPTVIDISPGSLGNVDIANYPETFEEYKNFYKFYEGGDIGTGHSLNPVTNAPYIPQLVKRADYARVLAEFWADGPDSETPPGHWFTILNYVNDHPQTIKRVEGEGAILNDLEWDVKSYLALGGAMHDSAVNTWGIKGYYDYIRPISAIRYMAGKGQSTDASLPSYDPHGIPLIPGSIELIESGDVLAGDNNENVGKIKIYAWKGPDFIQDPTTDIAGVDWILGTHWWPYQRGTFVTPPFAGYVSGHSTFSRAASEVLTMLTGSAFFPGGMGTFSIEQNNFLVFENGPSEDFTLQWATYRDASDQTSLSRIWGGIHPPIDDIRGRIIGEKIGVEAFTLAKEYFTGIALSPNNLKLNVTKENCLNNNDSEIIISSLNKTLEFQFSLEGKDYTFKDKITIENLNPGNYSFCATPVQNIEYEQCFDFIIEEPNTLQVKLETNNGESVNEANVEIVYGTPPFYITINSAFSIQENESNFKINIKEGDKIEITSAIPCEGNFSQKIVSKNDAIIYPNPTIINSKIFIPEEVEEVFTEIFNAQGQLISSKKYTVENNEISIHFELLNSGVYYIKLHLEKHQTITLVKE</sequence>
<dbReference type="AlphaFoldDB" id="A0A495EE32"/>
<feature type="chain" id="PRO_5019747952" evidence="2">
    <location>
        <begin position="22"/>
        <end position="886"/>
    </location>
</feature>
<dbReference type="GO" id="GO:0004601">
    <property type="term" value="F:peroxidase activity"/>
    <property type="evidence" value="ECO:0007669"/>
    <property type="project" value="InterPro"/>
</dbReference>
<evidence type="ECO:0000256" key="2">
    <source>
        <dbReference type="SAM" id="SignalP"/>
    </source>
</evidence>
<evidence type="ECO:0000313" key="5">
    <source>
        <dbReference type="EMBL" id="RKR14909.1"/>
    </source>
</evidence>
<keyword evidence="6" id="KW-1185">Reference proteome</keyword>
<dbReference type="Pfam" id="PF18962">
    <property type="entry name" value="Por_Secre_tail"/>
    <property type="match status" value="1"/>
</dbReference>
<dbReference type="InterPro" id="IPR026444">
    <property type="entry name" value="Secre_tail"/>
</dbReference>
<feature type="domain" description="DUF6851" evidence="4">
    <location>
        <begin position="57"/>
        <end position="208"/>
    </location>
</feature>
<dbReference type="Pfam" id="PF21167">
    <property type="entry name" value="DUF6851"/>
    <property type="match status" value="1"/>
</dbReference>
<organism evidence="5 6">
    <name type="scientific">Maribacter vaceletii</name>
    <dbReference type="NCBI Taxonomy" id="1206816"/>
    <lineage>
        <taxon>Bacteria</taxon>
        <taxon>Pseudomonadati</taxon>
        <taxon>Bacteroidota</taxon>
        <taxon>Flavobacteriia</taxon>
        <taxon>Flavobacteriales</taxon>
        <taxon>Flavobacteriaceae</taxon>
        <taxon>Maribacter</taxon>
    </lineage>
</organism>
<evidence type="ECO:0000313" key="6">
    <source>
        <dbReference type="Proteomes" id="UP000269412"/>
    </source>
</evidence>
<dbReference type="InterPro" id="IPR049283">
    <property type="entry name" value="DUF6851"/>
</dbReference>
<evidence type="ECO:0000259" key="4">
    <source>
        <dbReference type="Pfam" id="PF21167"/>
    </source>
</evidence>
<keyword evidence="1 2" id="KW-0732">Signal</keyword>
<reference evidence="5 6" key="1">
    <citation type="submission" date="2018-10" db="EMBL/GenBank/DDBJ databases">
        <title>Genomic Encyclopedia of Archaeal and Bacterial Type Strains, Phase II (KMG-II): from individual species to whole genera.</title>
        <authorList>
            <person name="Goeker M."/>
        </authorList>
    </citation>
    <scope>NUCLEOTIDE SEQUENCE [LARGE SCALE GENOMIC DNA]</scope>
    <source>
        <strain evidence="5 6">DSM 25230</strain>
    </source>
</reference>
<dbReference type="InterPro" id="IPR052559">
    <property type="entry name" value="V-haloperoxidase"/>
</dbReference>